<feature type="compositionally biased region" description="Low complexity" evidence="5">
    <location>
        <begin position="328"/>
        <end position="341"/>
    </location>
</feature>
<dbReference type="AlphaFoldDB" id="F8NW29"/>
<keyword evidence="2" id="KW-0227">DNA damage</keyword>
<feature type="region of interest" description="Disordered" evidence="5">
    <location>
        <begin position="272"/>
        <end position="411"/>
    </location>
</feature>
<gene>
    <name evidence="7" type="ORF">SERLADRAFT_467343</name>
</gene>
<evidence type="ECO:0000256" key="3">
    <source>
        <dbReference type="ARBA" id="ARBA00023204"/>
    </source>
</evidence>
<dbReference type="GO" id="GO:0006303">
    <property type="term" value="P:double-strand break repair via nonhomologous end joining"/>
    <property type="evidence" value="ECO:0007669"/>
    <property type="project" value="UniProtKB-ARBA"/>
</dbReference>
<keyword evidence="4" id="KW-0539">Nucleus</keyword>
<sequence>MEYFSEEHSKLLLSKEWLVKIDTQTSIPYLFKFYASTVDLSCCVLVTDTKTCWAEVMNSKQFARRWRDCNKHDNSHFSDMEEEEAWRTRNIDLLNKGHSIGGIADLAFEVTESSYADFAFELESDHFNWRWETTLTGHRLSAELLSKHLIMPLISVNHMTFSSTDAVCDISESDLEKAIDKVGRTARRTVDTHIKNALSRPRVATTLRRMTAMFNFIPDLPGIITNAEKPDLSIDQKIKQTPERLIHTRSPSPKLTIPNSIDYDVRNADIGIPMIPENSPRRSLLRCDSATESERDDAGPSVPVPARSKDQSPLPSPADSRANGEAAPSSSYSSRQVSPPSQTTVTKSESKDDASDSESSPIRPVKKARAQPSSSGDDSGDERKRKATQIKAGITAKRGARQPIKRGGKRF</sequence>
<keyword evidence="3" id="KW-0234">DNA repair</keyword>
<evidence type="ECO:0000256" key="5">
    <source>
        <dbReference type="SAM" id="MobiDB-lite"/>
    </source>
</evidence>
<protein>
    <recommendedName>
        <fullName evidence="6">XLF-like N-terminal domain-containing protein</fullName>
    </recommendedName>
</protein>
<organism>
    <name type="scientific">Serpula lacrymans var. lacrymans (strain S7.9)</name>
    <name type="common">Dry rot fungus</name>
    <dbReference type="NCBI Taxonomy" id="578457"/>
    <lineage>
        <taxon>Eukaryota</taxon>
        <taxon>Fungi</taxon>
        <taxon>Dikarya</taxon>
        <taxon>Basidiomycota</taxon>
        <taxon>Agaricomycotina</taxon>
        <taxon>Agaricomycetes</taxon>
        <taxon>Agaricomycetidae</taxon>
        <taxon>Boletales</taxon>
        <taxon>Coniophorineae</taxon>
        <taxon>Serpulaceae</taxon>
        <taxon>Serpula</taxon>
    </lineage>
</organism>
<dbReference type="KEGG" id="sla:SERLADRAFT_467343"/>
<dbReference type="EMBL" id="GL945434">
    <property type="protein sequence ID" value="EGO24286.1"/>
    <property type="molecule type" value="Genomic_DNA"/>
</dbReference>
<evidence type="ECO:0000256" key="1">
    <source>
        <dbReference type="ARBA" id="ARBA00004123"/>
    </source>
</evidence>
<proteinExistence type="predicted"/>
<reference evidence="7" key="1">
    <citation type="submission" date="2011-04" db="EMBL/GenBank/DDBJ databases">
        <title>Evolution of plant cell wall degrading machinery underlies the functional diversity of forest fungi.</title>
        <authorList>
            <consortium name="US DOE Joint Genome Institute (JGI-PGF)"/>
            <person name="Eastwood D.C."/>
            <person name="Floudas D."/>
            <person name="Binder M."/>
            <person name="Majcherczyk A."/>
            <person name="Schneider P."/>
            <person name="Aerts A."/>
            <person name="Asiegbu F.O."/>
            <person name="Baker S.E."/>
            <person name="Barry K."/>
            <person name="Bendiksby M."/>
            <person name="Blumentritt M."/>
            <person name="Coutinho P.M."/>
            <person name="Cullen D."/>
            <person name="Cullen D."/>
            <person name="Gathman A."/>
            <person name="Goodell B."/>
            <person name="Henrissat B."/>
            <person name="Ihrmark K."/>
            <person name="Kauserud H."/>
            <person name="Kohler A."/>
            <person name="LaButti K."/>
            <person name="Lapidus A."/>
            <person name="Lavin J.L."/>
            <person name="Lee Y.-H."/>
            <person name="Lindquist E."/>
            <person name="Lilly W."/>
            <person name="Lucas S."/>
            <person name="Morin E."/>
            <person name="Murat C."/>
            <person name="Oguiza J.A."/>
            <person name="Park J."/>
            <person name="Pisabarro A.G."/>
            <person name="Riley R."/>
            <person name="Rosling A."/>
            <person name="Salamov A."/>
            <person name="Schmidt O."/>
            <person name="Schmutz J."/>
            <person name="Skrede I."/>
            <person name="Stenlid J."/>
            <person name="Wiebenga A."/>
            <person name="Xie X."/>
            <person name="Kues U."/>
            <person name="Hibbett D.S."/>
            <person name="Hoffmeister D."/>
            <person name="Hogberg N."/>
            <person name="Martin F."/>
            <person name="Grigoriev I.V."/>
            <person name="Watkinson S.C."/>
        </authorList>
    </citation>
    <scope>NUCLEOTIDE SEQUENCE</scope>
    <source>
        <strain evidence="7">S7.9</strain>
    </source>
</reference>
<dbReference type="Gene3D" id="2.170.210.10">
    <property type="entry name" value="DNA double-strand break repair and VJ recombination XRCC4, N-terminal"/>
    <property type="match status" value="1"/>
</dbReference>
<name>F8NW29_SERL9</name>
<evidence type="ECO:0000256" key="2">
    <source>
        <dbReference type="ARBA" id="ARBA00022763"/>
    </source>
</evidence>
<evidence type="ECO:0000256" key="4">
    <source>
        <dbReference type="ARBA" id="ARBA00023242"/>
    </source>
</evidence>
<accession>F8NW29</accession>
<dbReference type="Pfam" id="PF09302">
    <property type="entry name" value="XLF"/>
    <property type="match status" value="1"/>
</dbReference>
<feature type="domain" description="XLF-like N-terminal" evidence="6">
    <location>
        <begin position="17"/>
        <end position="133"/>
    </location>
</feature>
<dbReference type="InterPro" id="IPR038051">
    <property type="entry name" value="XRCC4-like_N_sf"/>
</dbReference>
<dbReference type="GeneID" id="18819216"/>
<dbReference type="OrthoDB" id="3184250at2759"/>
<dbReference type="RefSeq" id="XP_007318305.1">
    <property type="nucleotide sequence ID" value="XM_007318243.1"/>
</dbReference>
<feature type="compositionally biased region" description="Basic residues" evidence="5">
    <location>
        <begin position="398"/>
        <end position="411"/>
    </location>
</feature>
<evidence type="ECO:0000313" key="7">
    <source>
        <dbReference type="EMBL" id="EGO24286.1"/>
    </source>
</evidence>
<evidence type="ECO:0000259" key="6">
    <source>
        <dbReference type="Pfam" id="PF09302"/>
    </source>
</evidence>
<dbReference type="Proteomes" id="UP000008064">
    <property type="component" value="Unassembled WGS sequence"/>
</dbReference>
<dbReference type="InterPro" id="IPR015381">
    <property type="entry name" value="XLF-like_N"/>
</dbReference>
<comment type="subcellular location">
    <subcellularLocation>
        <location evidence="1">Nucleus</location>
    </subcellularLocation>
</comment>
<dbReference type="HOGENOM" id="CLU_669329_0_0_1"/>
<dbReference type="GO" id="GO:0005634">
    <property type="term" value="C:nucleus"/>
    <property type="evidence" value="ECO:0007669"/>
    <property type="project" value="UniProtKB-SubCell"/>
</dbReference>